<keyword evidence="1" id="KW-0472">Membrane</keyword>
<feature type="transmembrane region" description="Helical" evidence="1">
    <location>
        <begin position="103"/>
        <end position="121"/>
    </location>
</feature>
<accession>A0AAW1QN94</accession>
<evidence type="ECO:0000313" key="2">
    <source>
        <dbReference type="EMBL" id="KAK9822971.1"/>
    </source>
</evidence>
<evidence type="ECO:0000313" key="3">
    <source>
        <dbReference type="Proteomes" id="UP001438707"/>
    </source>
</evidence>
<gene>
    <name evidence="2" type="ORF">WJX74_010100</name>
</gene>
<proteinExistence type="predicted"/>
<keyword evidence="1" id="KW-0812">Transmembrane</keyword>
<sequence length="152" mass="16711">MARGLQNLQRPIGAPLRQNILICPAYPCSGKVGQHRRCSGRQVPDVCAAERRERVLDPLEEALTDTWGDPQEGQWGYEYPSEAEFLDTVYQDQGTSEELTQGIVALALTGLIVAATSTILWRILIVAWALVAAAVRYSIVAIFLILIAAFLT</sequence>
<reference evidence="2 3" key="1">
    <citation type="journal article" date="2024" name="Nat. Commun.">
        <title>Phylogenomics reveals the evolutionary origins of lichenization in chlorophyte algae.</title>
        <authorList>
            <person name="Puginier C."/>
            <person name="Libourel C."/>
            <person name="Otte J."/>
            <person name="Skaloud P."/>
            <person name="Haon M."/>
            <person name="Grisel S."/>
            <person name="Petersen M."/>
            <person name="Berrin J.G."/>
            <person name="Delaux P.M."/>
            <person name="Dal Grande F."/>
            <person name="Keller J."/>
        </authorList>
    </citation>
    <scope>NUCLEOTIDE SEQUENCE [LARGE SCALE GENOMIC DNA]</scope>
    <source>
        <strain evidence="2 3">SAG 2145</strain>
    </source>
</reference>
<dbReference type="AlphaFoldDB" id="A0AAW1QN94"/>
<feature type="transmembrane region" description="Helical" evidence="1">
    <location>
        <begin position="127"/>
        <end position="151"/>
    </location>
</feature>
<keyword evidence="3" id="KW-1185">Reference proteome</keyword>
<organism evidence="2 3">
    <name type="scientific">Apatococcus lobatus</name>
    <dbReference type="NCBI Taxonomy" id="904363"/>
    <lineage>
        <taxon>Eukaryota</taxon>
        <taxon>Viridiplantae</taxon>
        <taxon>Chlorophyta</taxon>
        <taxon>core chlorophytes</taxon>
        <taxon>Trebouxiophyceae</taxon>
        <taxon>Chlorellales</taxon>
        <taxon>Chlorellaceae</taxon>
        <taxon>Apatococcus</taxon>
    </lineage>
</organism>
<name>A0AAW1QN94_9CHLO</name>
<dbReference type="EMBL" id="JALJOS010000029">
    <property type="protein sequence ID" value="KAK9822971.1"/>
    <property type="molecule type" value="Genomic_DNA"/>
</dbReference>
<protein>
    <submittedName>
        <fullName evidence="2">Uncharacterized protein</fullName>
    </submittedName>
</protein>
<dbReference type="Proteomes" id="UP001438707">
    <property type="component" value="Unassembled WGS sequence"/>
</dbReference>
<comment type="caution">
    <text evidence="2">The sequence shown here is derived from an EMBL/GenBank/DDBJ whole genome shotgun (WGS) entry which is preliminary data.</text>
</comment>
<evidence type="ECO:0000256" key="1">
    <source>
        <dbReference type="SAM" id="Phobius"/>
    </source>
</evidence>
<keyword evidence="1" id="KW-1133">Transmembrane helix</keyword>